<evidence type="ECO:0000256" key="1">
    <source>
        <dbReference type="ARBA" id="ARBA00004442"/>
    </source>
</evidence>
<keyword evidence="3" id="KW-0732">Signal</keyword>
<dbReference type="InterPro" id="IPR033985">
    <property type="entry name" value="SusD-like_N"/>
</dbReference>
<gene>
    <name evidence="8" type="ORF">AAE02nite_21650</name>
</gene>
<accession>A0A512AXQ4</accession>
<dbReference type="SUPFAM" id="SSF48452">
    <property type="entry name" value="TPR-like"/>
    <property type="match status" value="1"/>
</dbReference>
<dbReference type="Proteomes" id="UP000321532">
    <property type="component" value="Unassembled WGS sequence"/>
</dbReference>
<keyword evidence="9" id="KW-1185">Reference proteome</keyword>
<evidence type="ECO:0000313" key="8">
    <source>
        <dbReference type="EMBL" id="GEO04501.1"/>
    </source>
</evidence>
<proteinExistence type="inferred from homology"/>
<dbReference type="AlphaFoldDB" id="A0A512AXQ4"/>
<feature type="domain" description="RagB/SusD" evidence="6">
    <location>
        <begin position="394"/>
        <end position="540"/>
    </location>
</feature>
<evidence type="ECO:0000256" key="5">
    <source>
        <dbReference type="ARBA" id="ARBA00023237"/>
    </source>
</evidence>
<dbReference type="PROSITE" id="PS51257">
    <property type="entry name" value="PROKAR_LIPOPROTEIN"/>
    <property type="match status" value="1"/>
</dbReference>
<comment type="subcellular location">
    <subcellularLocation>
        <location evidence="1">Cell outer membrane</location>
    </subcellularLocation>
</comment>
<evidence type="ECO:0000259" key="7">
    <source>
        <dbReference type="Pfam" id="PF14322"/>
    </source>
</evidence>
<dbReference type="OrthoDB" id="9792139at2"/>
<dbReference type="EMBL" id="BJYS01000015">
    <property type="protein sequence ID" value="GEO04501.1"/>
    <property type="molecule type" value="Genomic_DNA"/>
</dbReference>
<name>A0A512AXQ4_9BACT</name>
<evidence type="ECO:0000256" key="3">
    <source>
        <dbReference type="ARBA" id="ARBA00022729"/>
    </source>
</evidence>
<dbReference type="GO" id="GO:0009279">
    <property type="term" value="C:cell outer membrane"/>
    <property type="evidence" value="ECO:0007669"/>
    <property type="project" value="UniProtKB-SubCell"/>
</dbReference>
<comment type="similarity">
    <text evidence="2">Belongs to the SusD family.</text>
</comment>
<dbReference type="Pfam" id="PF14322">
    <property type="entry name" value="SusD-like_3"/>
    <property type="match status" value="1"/>
</dbReference>
<evidence type="ECO:0000256" key="2">
    <source>
        <dbReference type="ARBA" id="ARBA00006275"/>
    </source>
</evidence>
<keyword evidence="5" id="KW-0998">Cell outer membrane</keyword>
<dbReference type="Gene3D" id="1.25.40.390">
    <property type="match status" value="1"/>
</dbReference>
<dbReference type="RefSeq" id="WP_146897771.1">
    <property type="nucleotide sequence ID" value="NZ_BJYS01000015.1"/>
</dbReference>
<reference evidence="8 9" key="1">
    <citation type="submission" date="2019-07" db="EMBL/GenBank/DDBJ databases">
        <title>Whole genome shotgun sequence of Adhaeribacter aerolatus NBRC 106133.</title>
        <authorList>
            <person name="Hosoyama A."/>
            <person name="Uohara A."/>
            <person name="Ohji S."/>
            <person name="Ichikawa N."/>
        </authorList>
    </citation>
    <scope>NUCLEOTIDE SEQUENCE [LARGE SCALE GENOMIC DNA]</scope>
    <source>
        <strain evidence="8 9">NBRC 106133</strain>
    </source>
</reference>
<dbReference type="InterPro" id="IPR011990">
    <property type="entry name" value="TPR-like_helical_dom_sf"/>
</dbReference>
<dbReference type="Pfam" id="PF07980">
    <property type="entry name" value="SusD_RagB"/>
    <property type="match status" value="1"/>
</dbReference>
<sequence length="541" mass="60644">MKKYIKILVGACIGLQALTACKESFLDEEVLSSYSPATLQDLPGLEASLVGLYNHNSTFYSVSWAQGWPAVWQVGTDIVWPVQPQGMENPYYDYNTLTPLDGAADHTWNWSYTMINNANVIIKNVESPEITGITEAQRNQISAEARYFRGLAYNLLATAFGGVPLVTEPLTAPKTDFVRAPLADVNTLVIDDLKFAAEHLPDITALPAAKQARANKYMAQQLLAEVYLRVNQPALAEAQTNSIISSGKFSLIKNRYGVKSNQPGDPFSDMFIYGNQRRSQGNTEAIWVMEAENPRNVPGGMTDNPQQRRVWVASYHNRAGMLPADSLGGRGVARIRLNDWVLYGLYDEGDMRNSKYNIRREFWYNDPGSKYSSIYKTKVPYQGPDTLFIINPYTTKWGHFDPQDVFGYGMWKDFILMRLGETYLLQAEAQFKQGKLAEAAESINALRRRANAPLVTAGDMSLNFILDERARELIGEENRRLTLMRTGTLVDRATRLNGKPAGLPANRRITGLAEKHLLLPIPQNEIDLNKDAVLEQNPGYK</sequence>
<comment type="caution">
    <text evidence="8">The sequence shown here is derived from an EMBL/GenBank/DDBJ whole genome shotgun (WGS) entry which is preliminary data.</text>
</comment>
<feature type="domain" description="SusD-like N-terminal" evidence="7">
    <location>
        <begin position="95"/>
        <end position="228"/>
    </location>
</feature>
<organism evidence="8 9">
    <name type="scientific">Adhaeribacter aerolatus</name>
    <dbReference type="NCBI Taxonomy" id="670289"/>
    <lineage>
        <taxon>Bacteria</taxon>
        <taxon>Pseudomonadati</taxon>
        <taxon>Bacteroidota</taxon>
        <taxon>Cytophagia</taxon>
        <taxon>Cytophagales</taxon>
        <taxon>Hymenobacteraceae</taxon>
        <taxon>Adhaeribacter</taxon>
    </lineage>
</organism>
<evidence type="ECO:0000256" key="4">
    <source>
        <dbReference type="ARBA" id="ARBA00023136"/>
    </source>
</evidence>
<evidence type="ECO:0000313" key="9">
    <source>
        <dbReference type="Proteomes" id="UP000321532"/>
    </source>
</evidence>
<dbReference type="InterPro" id="IPR012944">
    <property type="entry name" value="SusD_RagB_dom"/>
</dbReference>
<protein>
    <submittedName>
        <fullName evidence="8">Membrane protein</fullName>
    </submittedName>
</protein>
<keyword evidence="4" id="KW-0472">Membrane</keyword>
<evidence type="ECO:0000259" key="6">
    <source>
        <dbReference type="Pfam" id="PF07980"/>
    </source>
</evidence>